<accession>A0A0K8TKI0</accession>
<dbReference type="PANTHER" id="PTHR11214">
    <property type="entry name" value="BETA-1,3-N-ACETYLGLUCOSAMINYLTRANSFERASE"/>
    <property type="match status" value="1"/>
</dbReference>
<dbReference type="Gene3D" id="3.90.550.50">
    <property type="match status" value="1"/>
</dbReference>
<keyword evidence="8 10" id="KW-0333">Golgi apparatus</keyword>
<dbReference type="GO" id="GO:0006493">
    <property type="term" value="P:protein O-linked glycosylation"/>
    <property type="evidence" value="ECO:0007669"/>
    <property type="project" value="TreeGrafter"/>
</dbReference>
<dbReference type="InterPro" id="IPR029044">
    <property type="entry name" value="Nucleotide-diphossugar_trans"/>
</dbReference>
<evidence type="ECO:0000256" key="2">
    <source>
        <dbReference type="ARBA" id="ARBA00008661"/>
    </source>
</evidence>
<keyword evidence="3 10" id="KW-0328">Glycosyltransferase</keyword>
<evidence type="ECO:0000256" key="3">
    <source>
        <dbReference type="ARBA" id="ARBA00022676"/>
    </source>
</evidence>
<name>A0A0K8TKI0_TABBR</name>
<evidence type="ECO:0000313" key="11">
    <source>
        <dbReference type="EMBL" id="JAI14862.1"/>
    </source>
</evidence>
<keyword evidence="7" id="KW-1133">Transmembrane helix</keyword>
<dbReference type="AlphaFoldDB" id="A0A0K8TKI0"/>
<dbReference type="GO" id="GO:0016758">
    <property type="term" value="F:hexosyltransferase activity"/>
    <property type="evidence" value="ECO:0007669"/>
    <property type="project" value="InterPro"/>
</dbReference>
<evidence type="ECO:0000256" key="10">
    <source>
        <dbReference type="RuleBase" id="RU363063"/>
    </source>
</evidence>
<dbReference type="EC" id="2.4.1.-" evidence="10"/>
<dbReference type="FunFam" id="3.90.550.50:FF:000042">
    <property type="entry name" value="Hexosyltransferase"/>
    <property type="match status" value="1"/>
</dbReference>
<dbReference type="Pfam" id="PF01762">
    <property type="entry name" value="Galactosyl_T"/>
    <property type="match status" value="2"/>
</dbReference>
<dbReference type="InterPro" id="IPR002659">
    <property type="entry name" value="Glyco_trans_31"/>
</dbReference>
<dbReference type="SUPFAM" id="SSF53448">
    <property type="entry name" value="Nucleotide-diphospho-sugar transferases"/>
    <property type="match status" value="1"/>
</dbReference>
<evidence type="ECO:0000256" key="5">
    <source>
        <dbReference type="ARBA" id="ARBA00022692"/>
    </source>
</evidence>
<dbReference type="EMBL" id="GDAI01002741">
    <property type="protein sequence ID" value="JAI14862.1"/>
    <property type="molecule type" value="mRNA"/>
</dbReference>
<keyword evidence="4 11" id="KW-0808">Transferase</keyword>
<evidence type="ECO:0000256" key="9">
    <source>
        <dbReference type="ARBA" id="ARBA00023136"/>
    </source>
</evidence>
<sequence>LYVLDVFGVFTHLYELDFYSEFQYPLEGNVTKYAYQMRFNNVAEKSPINMYNYKFIHDAEHKCKEDGAGQRAKLVFLVKSAVAHFRNRNIIRRTWGDEQRFENVKIRTIFLLGLSKDPELQIKVERESEMYKDIVQADFIDTYYNNTIKSMTGFRWGIKYCPDAEYYISVDDDFYLSPKNLLKYLENSRKDPKNTENDIDSHNSKPIDYYPAFPDGPDNPNLFAGYVFSSSPLRHKFSKWYVSFEEYPYDMWPAYVTGGTVIYSRETFIRMYYVSLFTKHFRLDDVYLGIVALKAGIEPLHCNQIHFSKAKYSGPESYQNLISTHGYDNEEELLETWIAVKAAGFA</sequence>
<organism evidence="11">
    <name type="scientific">Tabanus bromius</name>
    <name type="common">Band-eyed brown horse fly</name>
    <dbReference type="NCBI Taxonomy" id="304241"/>
    <lineage>
        <taxon>Eukaryota</taxon>
        <taxon>Metazoa</taxon>
        <taxon>Ecdysozoa</taxon>
        <taxon>Arthropoda</taxon>
        <taxon>Hexapoda</taxon>
        <taxon>Insecta</taxon>
        <taxon>Pterygota</taxon>
        <taxon>Neoptera</taxon>
        <taxon>Endopterygota</taxon>
        <taxon>Diptera</taxon>
        <taxon>Brachycera</taxon>
        <taxon>Tabanomorpha</taxon>
        <taxon>Tabanoidea</taxon>
        <taxon>Tabanidae</taxon>
        <taxon>Tabanus</taxon>
    </lineage>
</organism>
<evidence type="ECO:0000256" key="8">
    <source>
        <dbReference type="ARBA" id="ARBA00023034"/>
    </source>
</evidence>
<keyword evidence="6" id="KW-0735">Signal-anchor</keyword>
<evidence type="ECO:0000256" key="6">
    <source>
        <dbReference type="ARBA" id="ARBA00022968"/>
    </source>
</evidence>
<dbReference type="GO" id="GO:0000139">
    <property type="term" value="C:Golgi membrane"/>
    <property type="evidence" value="ECO:0007669"/>
    <property type="project" value="UniProtKB-SubCell"/>
</dbReference>
<dbReference type="GO" id="GO:0008194">
    <property type="term" value="F:UDP-glycosyltransferase activity"/>
    <property type="evidence" value="ECO:0007669"/>
    <property type="project" value="TreeGrafter"/>
</dbReference>
<protein>
    <recommendedName>
        <fullName evidence="10">Hexosyltransferase</fullName>
        <ecNumber evidence="10">2.4.1.-</ecNumber>
    </recommendedName>
</protein>
<proteinExistence type="evidence at transcript level"/>
<dbReference type="PANTHER" id="PTHR11214:SF349">
    <property type="entry name" value="BETA-1,3-GALACTOSYLTRANSFERASE BRN"/>
    <property type="match status" value="1"/>
</dbReference>
<keyword evidence="9" id="KW-0472">Membrane</keyword>
<feature type="non-terminal residue" evidence="11">
    <location>
        <position position="1"/>
    </location>
</feature>
<comment type="subcellular location">
    <subcellularLocation>
        <location evidence="1 10">Golgi apparatus membrane</location>
        <topology evidence="1 10">Single-pass type II membrane protein</topology>
    </subcellularLocation>
</comment>
<keyword evidence="5" id="KW-0812">Transmembrane</keyword>
<evidence type="ECO:0000256" key="4">
    <source>
        <dbReference type="ARBA" id="ARBA00022679"/>
    </source>
</evidence>
<evidence type="ECO:0000256" key="1">
    <source>
        <dbReference type="ARBA" id="ARBA00004323"/>
    </source>
</evidence>
<comment type="similarity">
    <text evidence="2 10">Belongs to the glycosyltransferase 31 family.</text>
</comment>
<evidence type="ECO:0000256" key="7">
    <source>
        <dbReference type="ARBA" id="ARBA00022989"/>
    </source>
</evidence>
<reference evidence="11" key="1">
    <citation type="journal article" date="2015" name="Insect Biochem. Mol. Biol.">
        <title>An insight into the sialome of the horse fly, Tabanus bromius.</title>
        <authorList>
            <person name="Ribeiro J.M."/>
            <person name="Kazimirova M."/>
            <person name="Takac P."/>
            <person name="Andersen J.F."/>
            <person name="Francischetti I.M."/>
        </authorList>
    </citation>
    <scope>NUCLEOTIDE SEQUENCE</scope>
</reference>